<dbReference type="GO" id="GO:0046872">
    <property type="term" value="F:metal ion binding"/>
    <property type="evidence" value="ECO:0007669"/>
    <property type="project" value="UniProtKB-KW"/>
</dbReference>
<keyword evidence="8" id="KW-1185">Reference proteome</keyword>
<evidence type="ECO:0000256" key="5">
    <source>
        <dbReference type="SAM" id="MobiDB-lite"/>
    </source>
</evidence>
<name>A0A2I0VES7_9ASPA</name>
<protein>
    <submittedName>
        <fullName evidence="7">Heavy metal-associated isoprenylated plant protein 26</fullName>
    </submittedName>
</protein>
<dbReference type="AlphaFoldDB" id="A0A2I0VES7"/>
<comment type="similarity">
    <text evidence="4">Belongs to the HIPP family.</text>
</comment>
<feature type="domain" description="HMA" evidence="6">
    <location>
        <begin position="12"/>
        <end position="75"/>
    </location>
</feature>
<evidence type="ECO:0000259" key="6">
    <source>
        <dbReference type="PROSITE" id="PS50846"/>
    </source>
</evidence>
<reference evidence="7 8" key="2">
    <citation type="journal article" date="2017" name="Nature">
        <title>The Apostasia genome and the evolution of orchids.</title>
        <authorList>
            <person name="Zhang G.Q."/>
            <person name="Liu K.W."/>
            <person name="Li Z."/>
            <person name="Lohaus R."/>
            <person name="Hsiao Y.Y."/>
            <person name="Niu S.C."/>
            <person name="Wang J.Y."/>
            <person name="Lin Y.C."/>
            <person name="Xu Q."/>
            <person name="Chen L.J."/>
            <person name="Yoshida K."/>
            <person name="Fujiwara S."/>
            <person name="Wang Z.W."/>
            <person name="Zhang Y.Q."/>
            <person name="Mitsuda N."/>
            <person name="Wang M."/>
            <person name="Liu G.H."/>
            <person name="Pecoraro L."/>
            <person name="Huang H.X."/>
            <person name="Xiao X.J."/>
            <person name="Lin M."/>
            <person name="Wu X.Y."/>
            <person name="Wu W.L."/>
            <person name="Chen Y.Y."/>
            <person name="Chang S.B."/>
            <person name="Sakamoto S."/>
            <person name="Ohme-Takagi M."/>
            <person name="Yagi M."/>
            <person name="Zeng S.J."/>
            <person name="Shen C.Y."/>
            <person name="Yeh C.M."/>
            <person name="Luo Y.B."/>
            <person name="Tsai W.C."/>
            <person name="Van de Peer Y."/>
            <person name="Liu Z.J."/>
        </authorList>
    </citation>
    <scope>NUCLEOTIDE SEQUENCE [LARGE SCALE GENOMIC DNA]</scope>
    <source>
        <tissue evidence="7">The whole plant</tissue>
    </source>
</reference>
<keyword evidence="3" id="KW-0636">Prenylation</keyword>
<evidence type="ECO:0000256" key="1">
    <source>
        <dbReference type="ARBA" id="ARBA00022481"/>
    </source>
</evidence>
<feature type="region of interest" description="Disordered" evidence="5">
    <location>
        <begin position="192"/>
        <end position="225"/>
    </location>
</feature>
<keyword evidence="1" id="KW-0488">Methylation</keyword>
<dbReference type="Pfam" id="PF00403">
    <property type="entry name" value="HMA"/>
    <property type="match status" value="1"/>
</dbReference>
<gene>
    <name evidence="7" type="primary">HIPP26</name>
    <name evidence="7" type="ORF">MA16_Dca017260</name>
</gene>
<dbReference type="CDD" id="cd00371">
    <property type="entry name" value="HMA"/>
    <property type="match status" value="1"/>
</dbReference>
<organism evidence="7 8">
    <name type="scientific">Dendrobium catenatum</name>
    <dbReference type="NCBI Taxonomy" id="906689"/>
    <lineage>
        <taxon>Eukaryota</taxon>
        <taxon>Viridiplantae</taxon>
        <taxon>Streptophyta</taxon>
        <taxon>Embryophyta</taxon>
        <taxon>Tracheophyta</taxon>
        <taxon>Spermatophyta</taxon>
        <taxon>Magnoliopsida</taxon>
        <taxon>Liliopsida</taxon>
        <taxon>Asparagales</taxon>
        <taxon>Orchidaceae</taxon>
        <taxon>Epidendroideae</taxon>
        <taxon>Malaxideae</taxon>
        <taxon>Dendrobiinae</taxon>
        <taxon>Dendrobium</taxon>
    </lineage>
</organism>
<feature type="region of interest" description="Disordered" evidence="5">
    <location>
        <begin position="72"/>
        <end position="127"/>
    </location>
</feature>
<dbReference type="PROSITE" id="PS50846">
    <property type="entry name" value="HMA_2"/>
    <property type="match status" value="1"/>
</dbReference>
<evidence type="ECO:0000256" key="4">
    <source>
        <dbReference type="ARBA" id="ARBA00024045"/>
    </source>
</evidence>
<dbReference type="EMBL" id="KZ503722">
    <property type="protein sequence ID" value="PKU61927.1"/>
    <property type="molecule type" value="Genomic_DNA"/>
</dbReference>
<reference evidence="7 8" key="1">
    <citation type="journal article" date="2016" name="Sci. Rep.">
        <title>The Dendrobium catenatum Lindl. genome sequence provides insights into polysaccharide synthase, floral development and adaptive evolution.</title>
        <authorList>
            <person name="Zhang G.Q."/>
            <person name="Xu Q."/>
            <person name="Bian C."/>
            <person name="Tsai W.C."/>
            <person name="Yeh C.M."/>
            <person name="Liu K.W."/>
            <person name="Yoshida K."/>
            <person name="Zhang L.S."/>
            <person name="Chang S.B."/>
            <person name="Chen F."/>
            <person name="Shi Y."/>
            <person name="Su Y.Y."/>
            <person name="Zhang Y.Q."/>
            <person name="Chen L.J."/>
            <person name="Yin Y."/>
            <person name="Lin M."/>
            <person name="Huang H."/>
            <person name="Deng H."/>
            <person name="Wang Z.W."/>
            <person name="Zhu S.L."/>
            <person name="Zhao X."/>
            <person name="Deng C."/>
            <person name="Niu S.C."/>
            <person name="Huang J."/>
            <person name="Wang M."/>
            <person name="Liu G.H."/>
            <person name="Yang H.J."/>
            <person name="Xiao X.J."/>
            <person name="Hsiao Y.Y."/>
            <person name="Wu W.L."/>
            <person name="Chen Y.Y."/>
            <person name="Mitsuda N."/>
            <person name="Ohme-Takagi M."/>
            <person name="Luo Y.B."/>
            <person name="Van de Peer Y."/>
            <person name="Liu Z.J."/>
        </authorList>
    </citation>
    <scope>NUCLEOTIDE SEQUENCE [LARGE SCALE GENOMIC DNA]</scope>
    <source>
        <tissue evidence="7">The whole plant</tissue>
    </source>
</reference>
<dbReference type="PANTHER" id="PTHR45868:SF19">
    <property type="entry name" value="HEAVY METAL-ASSOCIATED ISOPRENYLATED PLANT PROTEIN 37"/>
    <property type="match status" value="1"/>
</dbReference>
<dbReference type="PANTHER" id="PTHR45868">
    <property type="entry name" value="HEAVY METAL-ASSOCIATED ISOPRENYLATED PLANT PROTEIN 33-RELATED"/>
    <property type="match status" value="1"/>
</dbReference>
<feature type="region of interest" description="Disordered" evidence="5">
    <location>
        <begin position="148"/>
        <end position="170"/>
    </location>
</feature>
<dbReference type="OrthoDB" id="689350at2759"/>
<keyword evidence="3" id="KW-0449">Lipoprotein</keyword>
<dbReference type="FunFam" id="3.30.70.100:FF:000008">
    <property type="entry name" value="Copper transport protein ATOX1"/>
    <property type="match status" value="1"/>
</dbReference>
<evidence type="ECO:0000256" key="3">
    <source>
        <dbReference type="ARBA" id="ARBA00023289"/>
    </source>
</evidence>
<evidence type="ECO:0000256" key="2">
    <source>
        <dbReference type="ARBA" id="ARBA00022723"/>
    </source>
</evidence>
<evidence type="ECO:0000313" key="8">
    <source>
        <dbReference type="Proteomes" id="UP000233837"/>
    </source>
</evidence>
<dbReference type="InterPro" id="IPR036163">
    <property type="entry name" value="HMA_dom_sf"/>
</dbReference>
<sequence length="390" mass="42672">MTKDEDFKLLKIQTIILKVNIHCDGCKQKVKKLLQRIEGVYTATIDAEQQKVTVSGNVDSATLIKKLGKAGKHAELWNNKPNNSSNHHNHKPNNNQQRQQAQLMKDNSPSKNNNINPNNNNSNNKPQTTQALIQGLKAFKNQHTKLESLSSDNEFCDEDYDEDDDDDEDDLGFLEAKLNELNMLKQANPAALAAANSKKNDNGSSSGGKKGAGAVPGPNQNNGGMKNPNLLELKGMNGTSTWSNAGGPQSLINGFPSSGINGGYGGGNIPPQGLSQPSPMMMSFNGGSHGHGHPSSSMLMNMRNLNNNSNSNSNNMSSIYSNGNNMMMNESKYMQPQLMYNRSPQIPPFTGYYPSPYYYYNINNSISNHQSEDYTAHLFSDESQSSCAVM</sequence>
<keyword evidence="2" id="KW-0479">Metal-binding</keyword>
<dbReference type="Gene3D" id="3.30.70.100">
    <property type="match status" value="1"/>
</dbReference>
<feature type="compositionally biased region" description="Acidic residues" evidence="5">
    <location>
        <begin position="154"/>
        <end position="170"/>
    </location>
</feature>
<dbReference type="SUPFAM" id="SSF55008">
    <property type="entry name" value="HMA, heavy metal-associated domain"/>
    <property type="match status" value="1"/>
</dbReference>
<feature type="compositionally biased region" description="Low complexity" evidence="5">
    <location>
        <begin position="105"/>
        <end position="126"/>
    </location>
</feature>
<evidence type="ECO:0000313" key="7">
    <source>
        <dbReference type="EMBL" id="PKU61927.1"/>
    </source>
</evidence>
<proteinExistence type="inferred from homology"/>
<dbReference type="Proteomes" id="UP000233837">
    <property type="component" value="Unassembled WGS sequence"/>
</dbReference>
<dbReference type="InterPro" id="IPR006121">
    <property type="entry name" value="HMA_dom"/>
</dbReference>
<accession>A0A2I0VES7</accession>